<name>A0A426VGV4_9BURK</name>
<keyword evidence="2" id="KW-0274">FAD</keyword>
<gene>
    <name evidence="4" type="ORF">EIP75_00525</name>
</gene>
<proteinExistence type="predicted"/>
<dbReference type="GO" id="GO:0071949">
    <property type="term" value="F:FAD binding"/>
    <property type="evidence" value="ECO:0007669"/>
    <property type="project" value="InterPro"/>
</dbReference>
<dbReference type="PROSITE" id="PS51387">
    <property type="entry name" value="FAD_PCMH"/>
    <property type="match status" value="1"/>
</dbReference>
<dbReference type="Pfam" id="PF01565">
    <property type="entry name" value="FAD_binding_4"/>
    <property type="match status" value="1"/>
</dbReference>
<organism evidence="4 5">
    <name type="scientific">Aquabacterium soli</name>
    <dbReference type="NCBI Taxonomy" id="2493092"/>
    <lineage>
        <taxon>Bacteria</taxon>
        <taxon>Pseudomonadati</taxon>
        <taxon>Pseudomonadota</taxon>
        <taxon>Betaproteobacteria</taxon>
        <taxon>Burkholderiales</taxon>
        <taxon>Aquabacterium</taxon>
    </lineage>
</organism>
<dbReference type="GO" id="GO:1903457">
    <property type="term" value="P:lactate catabolic process"/>
    <property type="evidence" value="ECO:0007669"/>
    <property type="project" value="TreeGrafter"/>
</dbReference>
<evidence type="ECO:0000256" key="1">
    <source>
        <dbReference type="ARBA" id="ARBA00022630"/>
    </source>
</evidence>
<keyword evidence="5" id="KW-1185">Reference proteome</keyword>
<accession>A0A426VGV4</accession>
<dbReference type="Proteomes" id="UP000269265">
    <property type="component" value="Unassembled WGS sequence"/>
</dbReference>
<dbReference type="Gene3D" id="3.30.465.10">
    <property type="match status" value="1"/>
</dbReference>
<protein>
    <submittedName>
        <fullName evidence="4">FAD-binding oxidoreductase</fullName>
    </submittedName>
</protein>
<dbReference type="InterPro" id="IPR016166">
    <property type="entry name" value="FAD-bd_PCMH"/>
</dbReference>
<dbReference type="GO" id="GO:0004458">
    <property type="term" value="F:D-lactate dehydrogenase (cytochrome) activity"/>
    <property type="evidence" value="ECO:0007669"/>
    <property type="project" value="TreeGrafter"/>
</dbReference>
<dbReference type="InterPro" id="IPR006094">
    <property type="entry name" value="Oxid_FAD_bind_N"/>
</dbReference>
<evidence type="ECO:0000313" key="4">
    <source>
        <dbReference type="EMBL" id="RRS06124.1"/>
    </source>
</evidence>
<dbReference type="SUPFAM" id="SSF55103">
    <property type="entry name" value="FAD-linked oxidases, C-terminal domain"/>
    <property type="match status" value="1"/>
</dbReference>
<evidence type="ECO:0000313" key="5">
    <source>
        <dbReference type="Proteomes" id="UP000269265"/>
    </source>
</evidence>
<dbReference type="AlphaFoldDB" id="A0A426VGV4"/>
<evidence type="ECO:0000259" key="3">
    <source>
        <dbReference type="PROSITE" id="PS51387"/>
    </source>
</evidence>
<dbReference type="SUPFAM" id="SSF56176">
    <property type="entry name" value="FAD-binding/transporter-associated domain-like"/>
    <property type="match status" value="1"/>
</dbReference>
<dbReference type="InterPro" id="IPR016169">
    <property type="entry name" value="FAD-bd_PCMH_sub2"/>
</dbReference>
<sequence length="501" mass="54551">MHKVSSFDPLEFHMNDVTGFLSHLGDIPTVSDPDVVRRRSRDMSTTFSPIIRRDAADKVADLIVKPRDQADVIRVARAAALTRMPLMMRGAGTCNLGQGVPLRGGAIVDMSALSTVLWTRNATVRAQAGARLVAIDEATRPTGWELRMHSSTKRAATVGGYIGGGHAGIGSCTWGILRDRGNILGLQMVSVEAEPKVYEVRGSDVNLAHHAYGTNGIITEVEMPLAPAWPWVETVANFPGFMVAARFAYALAAADGLVKKLISIDEWPNWDYMTAMRPFGREGHSMVRSMVAQQGIEAFRALVAEFGGEITVEAAEGEGPYHAPLWEFGWGHARLQVNKTQPNIVNNIGLYLDPDLLGAVERSQRRFKDLGGMHLEVKRYDGRIAFQGSPYYQFEDEAQVAEVIRGMAEDGAMVANNHTYFVKENGMKAMSGRDAAFKRQMDPHNLMNPGKMDLDDAGELAAASGGSSGLDLPTTGWQYGQHTQAQVMAEAQASTPPQLQG</sequence>
<feature type="domain" description="FAD-binding PCMH-type" evidence="3">
    <location>
        <begin position="56"/>
        <end position="228"/>
    </location>
</feature>
<reference evidence="4 5" key="1">
    <citation type="submission" date="2018-12" db="EMBL/GenBank/DDBJ databases">
        <title>The whole draft genome of Aquabacterium sp. SJQ9.</title>
        <authorList>
            <person name="Sun L."/>
            <person name="Gao X."/>
            <person name="Chen W."/>
            <person name="Huang K."/>
        </authorList>
    </citation>
    <scope>NUCLEOTIDE SEQUENCE [LARGE SCALE GENOMIC DNA]</scope>
    <source>
        <strain evidence="4 5">SJQ9</strain>
    </source>
</reference>
<keyword evidence="1" id="KW-0285">Flavoprotein</keyword>
<dbReference type="EMBL" id="RSED01000001">
    <property type="protein sequence ID" value="RRS06124.1"/>
    <property type="molecule type" value="Genomic_DNA"/>
</dbReference>
<dbReference type="PANTHER" id="PTHR11748">
    <property type="entry name" value="D-LACTATE DEHYDROGENASE"/>
    <property type="match status" value="1"/>
</dbReference>
<comment type="caution">
    <text evidence="4">The sequence shown here is derived from an EMBL/GenBank/DDBJ whole genome shotgun (WGS) entry which is preliminary data.</text>
</comment>
<evidence type="ECO:0000256" key="2">
    <source>
        <dbReference type="ARBA" id="ARBA00022827"/>
    </source>
</evidence>
<dbReference type="GO" id="GO:0008720">
    <property type="term" value="F:D-lactate dehydrogenase (NAD+) activity"/>
    <property type="evidence" value="ECO:0007669"/>
    <property type="project" value="TreeGrafter"/>
</dbReference>
<dbReference type="PANTHER" id="PTHR11748:SF119">
    <property type="entry name" value="D-2-HYDROXYGLUTARATE DEHYDROGENASE"/>
    <property type="match status" value="1"/>
</dbReference>
<dbReference type="InterPro" id="IPR016164">
    <property type="entry name" value="FAD-linked_Oxase-like_C"/>
</dbReference>
<dbReference type="InterPro" id="IPR036318">
    <property type="entry name" value="FAD-bd_PCMH-like_sf"/>
</dbReference>